<evidence type="ECO:0000313" key="2">
    <source>
        <dbReference type="EMBL" id="WZC49919.1"/>
    </source>
</evidence>
<protein>
    <submittedName>
        <fullName evidence="2">Uncharacterized protein</fullName>
    </submittedName>
</protein>
<feature type="chain" id="PRO_5045938760" evidence="1">
    <location>
        <begin position="23"/>
        <end position="154"/>
    </location>
</feature>
<evidence type="ECO:0000313" key="3">
    <source>
        <dbReference type="Proteomes" id="UP001440612"/>
    </source>
</evidence>
<reference evidence="3" key="1">
    <citation type="submission" date="2024-04" db="EMBL/GenBank/DDBJ databases">
        <title>Phylogenomic analyses of a clade within the roseobacter group suggest taxonomic reassignments of species of the genera Aestuariivita, Citreicella, Loktanella, Nautella, Pelagibaca, Ruegeria, Thalassobius, Thiobacimonas and Tropicibacter, and the proposal o.</title>
        <authorList>
            <person name="Jeon C.O."/>
        </authorList>
    </citation>
    <scope>NUCLEOTIDE SEQUENCE [LARGE SCALE GENOMIC DNA]</scope>
    <source>
        <strain evidence="3">BS5-3</strain>
    </source>
</reference>
<proteinExistence type="predicted"/>
<feature type="signal peptide" evidence="1">
    <location>
        <begin position="1"/>
        <end position="22"/>
    </location>
</feature>
<keyword evidence="1" id="KW-0732">Signal</keyword>
<dbReference type="Proteomes" id="UP001440612">
    <property type="component" value="Chromosome"/>
</dbReference>
<dbReference type="RefSeq" id="WP_341368029.1">
    <property type="nucleotide sequence ID" value="NZ_CP150951.2"/>
</dbReference>
<name>A0ABZ2V622_9RHOB</name>
<evidence type="ECO:0000256" key="1">
    <source>
        <dbReference type="SAM" id="SignalP"/>
    </source>
</evidence>
<sequence>MLKSVITAVTALSLATATPAAANGLDREDVGKLLIGLAAVAVIGSALENSDDSAATPVQHGNSWNGINRDNDWSRLNSNTQRSRRVLPADCLRRVETRFGVQRMYGQRCLERNYRHVNSLPERCEVRVYSSNGPRTGFDPVCLRERGFVSDRRN</sequence>
<dbReference type="EMBL" id="CP150951">
    <property type="protein sequence ID" value="WZC49919.1"/>
    <property type="molecule type" value="Genomic_DNA"/>
</dbReference>
<accession>A0ABZ2V622</accession>
<keyword evidence="3" id="KW-1185">Reference proteome</keyword>
<gene>
    <name evidence="2" type="ORF">AABB29_04520</name>
</gene>
<organism evidence="2 3">
    <name type="scientific">Yoonia phaeophyticola</name>
    <dbReference type="NCBI Taxonomy" id="3137369"/>
    <lineage>
        <taxon>Bacteria</taxon>
        <taxon>Pseudomonadati</taxon>
        <taxon>Pseudomonadota</taxon>
        <taxon>Alphaproteobacteria</taxon>
        <taxon>Rhodobacterales</taxon>
        <taxon>Paracoccaceae</taxon>
        <taxon>Yoonia</taxon>
    </lineage>
</organism>